<evidence type="ECO:0000313" key="1">
    <source>
        <dbReference type="EMBL" id="MEJ8815283.1"/>
    </source>
</evidence>
<reference evidence="1 2" key="1">
    <citation type="submission" date="2024-03" db="EMBL/GenBank/DDBJ databases">
        <title>Novel species of the genus Variovorax.</title>
        <authorList>
            <person name="Liu Q."/>
            <person name="Xin Y.-H."/>
        </authorList>
    </citation>
    <scope>NUCLEOTIDE SEQUENCE [LARGE SCALE GENOMIC DNA]</scope>
    <source>
        <strain evidence="1 2">KACC 18899</strain>
    </source>
</reference>
<comment type="caution">
    <text evidence="1">The sequence shown here is derived from an EMBL/GenBank/DDBJ whole genome shotgun (WGS) entry which is preliminary data.</text>
</comment>
<keyword evidence="2" id="KW-1185">Reference proteome</keyword>
<protein>
    <recommendedName>
        <fullName evidence="3">Hemerythrin HHE cation binding domain-containing protein</fullName>
    </recommendedName>
</protein>
<evidence type="ECO:0000313" key="2">
    <source>
        <dbReference type="Proteomes" id="UP001365846"/>
    </source>
</evidence>
<dbReference type="Proteomes" id="UP001365846">
    <property type="component" value="Unassembled WGS sequence"/>
</dbReference>
<organism evidence="1 2">
    <name type="scientific">Variovorax ureilyticus</name>
    <dbReference type="NCBI Taxonomy" id="1836198"/>
    <lineage>
        <taxon>Bacteria</taxon>
        <taxon>Pseudomonadati</taxon>
        <taxon>Pseudomonadota</taxon>
        <taxon>Betaproteobacteria</taxon>
        <taxon>Burkholderiales</taxon>
        <taxon>Comamonadaceae</taxon>
        <taxon>Variovorax</taxon>
    </lineage>
</organism>
<dbReference type="EMBL" id="JBBKZU010000018">
    <property type="protein sequence ID" value="MEJ8815283.1"/>
    <property type="molecule type" value="Genomic_DNA"/>
</dbReference>
<name>A0ABU8VNR8_9BURK</name>
<gene>
    <name evidence="1" type="ORF">WKW77_29760</name>
</gene>
<accession>A0ABU8VNR8</accession>
<dbReference type="Gene3D" id="1.20.120.520">
    <property type="entry name" value="nmb1532 protein domain like"/>
    <property type="match status" value="1"/>
</dbReference>
<dbReference type="RefSeq" id="WP_340360493.1">
    <property type="nucleotide sequence ID" value="NZ_JBBKZU010000018.1"/>
</dbReference>
<sequence length="145" mass="16117">MTSSARLNSLIASAAAGSEQPFSMMEACHERLQRTLGLLERLCAHVARQGADEQARRAARDVMRYFDKAAPQHHLDEEMCFEEGDGECRITGQCCLRGVLDEAVAAFYAVLDRYTPADLARNREALSAIAFVDRAPERRRGKEAT</sequence>
<evidence type="ECO:0008006" key="3">
    <source>
        <dbReference type="Google" id="ProtNLM"/>
    </source>
</evidence>
<proteinExistence type="predicted"/>